<dbReference type="EMBL" id="MLAK01000664">
    <property type="protein sequence ID" value="OHT08556.1"/>
    <property type="molecule type" value="Genomic_DNA"/>
</dbReference>
<feature type="region of interest" description="Disordered" evidence="2">
    <location>
        <begin position="129"/>
        <end position="161"/>
    </location>
</feature>
<dbReference type="GO" id="GO:0005730">
    <property type="term" value="C:nucleolus"/>
    <property type="evidence" value="ECO:0007669"/>
    <property type="project" value="TreeGrafter"/>
</dbReference>
<evidence type="ECO:0000259" key="3">
    <source>
        <dbReference type="Pfam" id="PF01246"/>
    </source>
</evidence>
<protein>
    <submittedName>
        <fullName evidence="4">Ribosome biogenesis protein RLP24</fullName>
    </submittedName>
</protein>
<sequence>MFVRNDCKCFRFCRKKCRKFWMKKKNPRKFKWTKAYRAAMGKDLVVDSTFDFEQRRNRPVKYDRDLVAATLRTIRLVDEIRQQREAAHWERRMMQSHAIETQQKLQDIAENINLITRVPEVVREQTQRAEAEIEQHKQMMIEERREKRRQERERKAQEEQQ</sequence>
<comment type="similarity">
    <text evidence="1">Belongs to the eukaryotic ribosomal protein eL24 family.</text>
</comment>
<dbReference type="PANTHER" id="PTHR10792">
    <property type="entry name" value="60S RIBOSOMAL PROTEIN L24"/>
    <property type="match status" value="1"/>
</dbReference>
<dbReference type="OrthoDB" id="10262490at2759"/>
<evidence type="ECO:0000256" key="2">
    <source>
        <dbReference type="SAM" id="MobiDB-lite"/>
    </source>
</evidence>
<dbReference type="Gene3D" id="2.30.170.20">
    <property type="entry name" value="Ribosomal protein L24e"/>
    <property type="match status" value="1"/>
</dbReference>
<dbReference type="RefSeq" id="XP_068361692.1">
    <property type="nucleotide sequence ID" value="XM_068502841.1"/>
</dbReference>
<dbReference type="Proteomes" id="UP000179807">
    <property type="component" value="Unassembled WGS sequence"/>
</dbReference>
<dbReference type="GO" id="GO:0003735">
    <property type="term" value="F:structural constituent of ribosome"/>
    <property type="evidence" value="ECO:0007669"/>
    <property type="project" value="InterPro"/>
</dbReference>
<dbReference type="InterPro" id="IPR000988">
    <property type="entry name" value="Ribosomal_eL24-rel_N"/>
</dbReference>
<dbReference type="SUPFAM" id="SSF57716">
    <property type="entry name" value="Glucocorticoid receptor-like (DNA-binding domain)"/>
    <property type="match status" value="1"/>
</dbReference>
<dbReference type="Pfam" id="PF01246">
    <property type="entry name" value="Ribosomal_L24e"/>
    <property type="match status" value="1"/>
</dbReference>
<dbReference type="GeneID" id="94837545"/>
<dbReference type="GO" id="GO:0042273">
    <property type="term" value="P:ribosomal large subunit biogenesis"/>
    <property type="evidence" value="ECO:0007669"/>
    <property type="project" value="TreeGrafter"/>
</dbReference>
<feature type="domain" description="Large ribosomal subunit protein eL24-related N-terminal" evidence="3">
    <location>
        <begin position="1"/>
        <end position="45"/>
    </location>
</feature>
<dbReference type="PANTHER" id="PTHR10792:SF8">
    <property type="entry name" value="RIBOSOME BIOGENESIS PROTEIN RLP24-RELATED"/>
    <property type="match status" value="1"/>
</dbReference>
<dbReference type="CDD" id="cd00472">
    <property type="entry name" value="Ribosomal_L24e_L24"/>
    <property type="match status" value="1"/>
</dbReference>
<evidence type="ECO:0000256" key="1">
    <source>
        <dbReference type="ARBA" id="ARBA00005647"/>
    </source>
</evidence>
<dbReference type="AlphaFoldDB" id="A0A1J4KFJ6"/>
<evidence type="ECO:0000313" key="5">
    <source>
        <dbReference type="Proteomes" id="UP000179807"/>
    </source>
</evidence>
<dbReference type="InterPro" id="IPR056366">
    <property type="entry name" value="Ribosomal_eL24"/>
</dbReference>
<proteinExistence type="inferred from homology"/>
<comment type="caution">
    <text evidence="4">The sequence shown here is derived from an EMBL/GenBank/DDBJ whole genome shotgun (WGS) entry which is preliminary data.</text>
</comment>
<keyword evidence="5" id="KW-1185">Reference proteome</keyword>
<accession>A0A1J4KFJ6</accession>
<reference evidence="4" key="1">
    <citation type="submission" date="2016-10" db="EMBL/GenBank/DDBJ databases">
        <authorList>
            <person name="Benchimol M."/>
            <person name="Almeida L.G."/>
            <person name="Vasconcelos A.T."/>
            <person name="Perreira-Neves A."/>
            <person name="Rosa I.A."/>
            <person name="Tasca T."/>
            <person name="Bogo M.R."/>
            <person name="de Souza W."/>
        </authorList>
    </citation>
    <scope>NUCLEOTIDE SEQUENCE [LARGE SCALE GENOMIC DNA]</scope>
    <source>
        <strain evidence="4">K</strain>
    </source>
</reference>
<dbReference type="VEuPathDB" id="TrichDB:TRFO_22899"/>
<dbReference type="InterPro" id="IPR038630">
    <property type="entry name" value="L24e/L24_sf"/>
</dbReference>
<gene>
    <name evidence="4" type="ORF">TRFO_22899</name>
</gene>
<organism evidence="4 5">
    <name type="scientific">Tritrichomonas foetus</name>
    <dbReference type="NCBI Taxonomy" id="1144522"/>
    <lineage>
        <taxon>Eukaryota</taxon>
        <taxon>Metamonada</taxon>
        <taxon>Parabasalia</taxon>
        <taxon>Tritrichomonadida</taxon>
        <taxon>Tritrichomonadidae</taxon>
        <taxon>Tritrichomonas</taxon>
    </lineage>
</organism>
<name>A0A1J4KFJ6_9EUKA</name>
<evidence type="ECO:0000313" key="4">
    <source>
        <dbReference type="EMBL" id="OHT08556.1"/>
    </source>
</evidence>